<dbReference type="AlphaFoldDB" id="A0A1L6MV99"/>
<feature type="compositionally biased region" description="Basic residues" evidence="1">
    <location>
        <begin position="61"/>
        <end position="70"/>
    </location>
</feature>
<gene>
    <name evidence="2" type="ORF">BCY86_01125</name>
</gene>
<protein>
    <submittedName>
        <fullName evidence="2">Uncharacterized protein</fullName>
    </submittedName>
</protein>
<proteinExistence type="predicted"/>
<dbReference type="Proteomes" id="UP000185544">
    <property type="component" value="Chromosome"/>
</dbReference>
<keyword evidence="3" id="KW-1185">Reference proteome</keyword>
<organism evidence="2 3">
    <name type="scientific">Pajaroellobacter abortibovis</name>
    <dbReference type="NCBI Taxonomy" id="1882918"/>
    <lineage>
        <taxon>Bacteria</taxon>
        <taxon>Pseudomonadati</taxon>
        <taxon>Myxococcota</taxon>
        <taxon>Polyangia</taxon>
        <taxon>Polyangiales</taxon>
        <taxon>Polyangiaceae</taxon>
    </lineage>
</organism>
<dbReference type="KEGG" id="pabo:BCY86_01125"/>
<feature type="compositionally biased region" description="Basic and acidic residues" evidence="1">
    <location>
        <begin position="50"/>
        <end position="60"/>
    </location>
</feature>
<dbReference type="EMBL" id="CP016908">
    <property type="protein sequence ID" value="APR99438.1"/>
    <property type="molecule type" value="Genomic_DNA"/>
</dbReference>
<reference evidence="2 3" key="1">
    <citation type="submission" date="2016-08" db="EMBL/GenBank/DDBJ databases">
        <title>Identification and validation of antigenic proteins from Pajaroellobacter abortibovis using de-novo genome sequence assembly and reverse vaccinology.</title>
        <authorList>
            <person name="Welly B.T."/>
            <person name="Miller M.R."/>
            <person name="Stott J.L."/>
            <person name="Blanchard M.T."/>
            <person name="Islas-Trejo A.D."/>
            <person name="O'Rourke S.M."/>
            <person name="Young A.E."/>
            <person name="Medrano J.F."/>
            <person name="Van Eenennaam A.L."/>
        </authorList>
    </citation>
    <scope>NUCLEOTIDE SEQUENCE [LARGE SCALE GENOMIC DNA]</scope>
    <source>
        <strain evidence="2 3">BTF92-0548A/99-0131</strain>
    </source>
</reference>
<evidence type="ECO:0000313" key="3">
    <source>
        <dbReference type="Proteomes" id="UP000185544"/>
    </source>
</evidence>
<sequence length="84" mass="9405">MVIGIQANMRVTFNRLQISCPQLSETASLKGISEHALVTMALNQERIIIEREQEQEDGNRKKQSKNKKARANAVPDPFQVGELG</sequence>
<name>A0A1L6MV99_9BACT</name>
<accession>A0A1L6MV99</accession>
<evidence type="ECO:0000256" key="1">
    <source>
        <dbReference type="SAM" id="MobiDB-lite"/>
    </source>
</evidence>
<dbReference type="STRING" id="1882918.BCY86_01125"/>
<evidence type="ECO:0000313" key="2">
    <source>
        <dbReference type="EMBL" id="APR99438.1"/>
    </source>
</evidence>
<feature type="region of interest" description="Disordered" evidence="1">
    <location>
        <begin position="50"/>
        <end position="84"/>
    </location>
</feature>